<proteinExistence type="predicted"/>
<evidence type="ECO:0000313" key="5">
    <source>
        <dbReference type="EMBL" id="CAJ75402.1"/>
    </source>
</evidence>
<dbReference type="EMBL" id="CT573071">
    <property type="protein sequence ID" value="CAJ73649.1"/>
    <property type="molecule type" value="Genomic_DNA"/>
</dbReference>
<evidence type="ECO:0000313" key="3">
    <source>
        <dbReference type="EMBL" id="CAJ74385.1"/>
    </source>
</evidence>
<reference evidence="1" key="2">
    <citation type="submission" date="2006-01" db="EMBL/GenBank/DDBJ databases">
        <authorList>
            <person name="Genoscope"/>
        </authorList>
    </citation>
    <scope>NUCLEOTIDE SEQUENCE</scope>
</reference>
<sequence length="77" mass="9200">MNQRWFYLICLSISNKGHCQCFAEKWQLARNNTPHSYTPKGRLYLVTPSYPSRVYAIFLRIRIAPLCAHRHKLLYED</sequence>
<protein>
    <submittedName>
        <fullName evidence="1">Uncharacterized protein</fullName>
    </submittedName>
</protein>
<accession>Q1Q0X2</accession>
<dbReference type="EMBL" id="CT573071">
    <property type="protein sequence ID" value="CAJ75402.1"/>
    <property type="molecule type" value="Genomic_DNA"/>
</dbReference>
<reference evidence="1" key="1">
    <citation type="journal article" date="2006" name="Nature">
        <title>Deciphering the evolution and metabolism of an anammox bacterium from a community genome.</title>
        <authorList>
            <person name="Strous M."/>
            <person name="Pelletier E."/>
            <person name="Mangenot S."/>
            <person name="Rattei T."/>
            <person name="Lehner A."/>
            <person name="Taylor M.W."/>
            <person name="Horn M."/>
            <person name="Daims H."/>
            <person name="Bartol-Mavel D."/>
            <person name="Wincker P."/>
            <person name="Barbe V."/>
            <person name="Fonknechten N."/>
            <person name="Vallenet D."/>
            <person name="Segurens B."/>
            <person name="Schenowitz-Truong C."/>
            <person name="Medigue C."/>
            <person name="Collingro A."/>
            <person name="Snel B."/>
            <person name="Dutilh B.E."/>
            <person name="OpDenCamp H.J.M."/>
            <person name="vanDerDrift C."/>
            <person name="Cirpus I."/>
            <person name="vanDePas-Schoonen K.T."/>
            <person name="Harhangi H.R."/>
            <person name="vanNiftrik L."/>
            <person name="Schmid M."/>
            <person name="Keltjens J."/>
            <person name="vanDeVossenberg J."/>
            <person name="Kartal B."/>
            <person name="Meier H."/>
            <person name="Frishman D."/>
            <person name="Huynen M.A."/>
            <person name="Mewes H."/>
            <person name="Weissenbach J."/>
            <person name="Jetten M.S.M."/>
            <person name="Wagner M."/>
            <person name="LePaslier D."/>
        </authorList>
    </citation>
    <scope>NUCLEOTIDE SEQUENCE</scope>
</reference>
<evidence type="ECO:0000313" key="1">
    <source>
        <dbReference type="EMBL" id="CAJ73649.1"/>
    </source>
</evidence>
<evidence type="ECO:0000313" key="4">
    <source>
        <dbReference type="EMBL" id="CAJ74466.1"/>
    </source>
</evidence>
<evidence type="ECO:0000313" key="2">
    <source>
        <dbReference type="EMBL" id="CAJ73762.1"/>
    </source>
</evidence>
<name>Q1Q0X2_KUEST</name>
<gene>
    <name evidence="1" type="ORF">kuste2897</name>
    <name evidence="2" type="ORF">kuste3008</name>
    <name evidence="3" type="ORF">kuste3622</name>
    <name evidence="4" type="ORF">kuste3703</name>
    <name evidence="5" type="ORF">kuste4640</name>
</gene>
<dbReference type="EMBL" id="CT573071">
    <property type="protein sequence ID" value="CAJ73762.1"/>
    <property type="molecule type" value="Genomic_DNA"/>
</dbReference>
<dbReference type="AlphaFoldDB" id="Q1Q0X2"/>
<organism evidence="1">
    <name type="scientific">Kuenenia stuttgartiensis</name>
    <dbReference type="NCBI Taxonomy" id="174633"/>
    <lineage>
        <taxon>Bacteria</taxon>
        <taxon>Pseudomonadati</taxon>
        <taxon>Planctomycetota</taxon>
        <taxon>Candidatus Brocadiia</taxon>
        <taxon>Candidatus Brocadiales</taxon>
        <taxon>Candidatus Brocadiaceae</taxon>
        <taxon>Candidatus Kuenenia</taxon>
    </lineage>
</organism>
<dbReference type="EMBL" id="CT573071">
    <property type="protein sequence ID" value="CAJ74466.1"/>
    <property type="molecule type" value="Genomic_DNA"/>
</dbReference>
<dbReference type="EMBL" id="CT573071">
    <property type="protein sequence ID" value="CAJ74385.1"/>
    <property type="molecule type" value="Genomic_DNA"/>
</dbReference>